<evidence type="ECO:0000313" key="2">
    <source>
        <dbReference type="Proteomes" id="UP000002748"/>
    </source>
</evidence>
<dbReference type="GeneID" id="25988133"/>
<dbReference type="EMBL" id="ALBS01000027">
    <property type="protein sequence ID" value="EJT52409.1"/>
    <property type="molecule type" value="Genomic_DNA"/>
</dbReference>
<accession>J6F5T8</accession>
<proteinExistence type="predicted"/>
<dbReference type="AlphaFoldDB" id="J6F5T8"/>
<comment type="caution">
    <text evidence="1">The sequence shown here is derived from an EMBL/GenBank/DDBJ whole genome shotgun (WGS) entry which is preliminary data.</text>
</comment>
<dbReference type="HOGENOM" id="CLU_1215534_0_0_1"/>
<protein>
    <submittedName>
        <fullName evidence="1">Uncharacterized protein</fullName>
    </submittedName>
</protein>
<dbReference type="KEGG" id="tasa:A1Q1_04621"/>
<dbReference type="OrthoDB" id="2574774at2759"/>
<dbReference type="RefSeq" id="XP_014183528.1">
    <property type="nucleotide sequence ID" value="XM_014328053.1"/>
</dbReference>
<organism evidence="1 2">
    <name type="scientific">Trichosporon asahii var. asahii (strain ATCC 90039 / CBS 2479 / JCM 2466 / KCTC 7840 / NBRC 103889/ NCYC 2677 / UAMH 7654)</name>
    <name type="common">Yeast</name>
    <dbReference type="NCBI Taxonomy" id="1186058"/>
    <lineage>
        <taxon>Eukaryota</taxon>
        <taxon>Fungi</taxon>
        <taxon>Dikarya</taxon>
        <taxon>Basidiomycota</taxon>
        <taxon>Agaricomycotina</taxon>
        <taxon>Tremellomycetes</taxon>
        <taxon>Trichosporonales</taxon>
        <taxon>Trichosporonaceae</taxon>
        <taxon>Trichosporon</taxon>
    </lineage>
</organism>
<dbReference type="VEuPathDB" id="FungiDB:A1Q1_04621"/>
<sequence length="228" mass="25744">MLTLPQRPGSTAPTVQHTDQTYESAAVIRIFLNLITCQTEQLPFTSPYTEWQADLESLLYFLDKYDSQPALKQLRLYGAEMALHRSLEDDSAFIFGVTTNDLALCIDVITNLPTWEKSDYAKYPAELRGVNGKSLMDLTCAPFSFAASIPFPYSWALDRACRKTNPLKHPYTFSREFHHRVVAAFQGIEKFGRGAHGIHKPWPAIVQTPNLPKELWDSDIESEGESDG</sequence>
<dbReference type="Proteomes" id="UP000002748">
    <property type="component" value="Unassembled WGS sequence"/>
</dbReference>
<name>J6F5T8_TRIAS</name>
<gene>
    <name evidence="1" type="ORF">A1Q1_04621</name>
</gene>
<reference evidence="1 2" key="1">
    <citation type="journal article" date="2012" name="Eukaryot. Cell">
        <title>Draft genome sequence of CBS 2479, the standard type strain of Trichosporon asahii.</title>
        <authorList>
            <person name="Yang R.Y."/>
            <person name="Li H.T."/>
            <person name="Zhu H."/>
            <person name="Zhou G.P."/>
            <person name="Wang M."/>
            <person name="Wang L."/>
        </authorList>
    </citation>
    <scope>NUCLEOTIDE SEQUENCE [LARGE SCALE GENOMIC DNA]</scope>
    <source>
        <strain evidence="2">ATCC 90039 / CBS 2479 / JCM 2466 / KCTC 7840 / NCYC 2677 / UAMH 7654</strain>
    </source>
</reference>
<evidence type="ECO:0000313" key="1">
    <source>
        <dbReference type="EMBL" id="EJT52409.1"/>
    </source>
</evidence>